<proteinExistence type="predicted"/>
<keyword evidence="1" id="KW-1133">Transmembrane helix</keyword>
<keyword evidence="1" id="KW-0472">Membrane</keyword>
<dbReference type="EMBL" id="JAHXDN010000003">
    <property type="protein sequence ID" value="MBW4708905.1"/>
    <property type="molecule type" value="Genomic_DNA"/>
</dbReference>
<organism evidence="2 3">
    <name type="scientific">Roseobacter insulae</name>
    <dbReference type="NCBI Taxonomy" id="2859783"/>
    <lineage>
        <taxon>Bacteria</taxon>
        <taxon>Pseudomonadati</taxon>
        <taxon>Pseudomonadota</taxon>
        <taxon>Alphaproteobacteria</taxon>
        <taxon>Rhodobacterales</taxon>
        <taxon>Roseobacteraceae</taxon>
        <taxon>Roseobacter</taxon>
    </lineage>
</organism>
<sequence length="336" mass="36950">MTKSCKITFVMITDTTYEVCRRSLSYLLAQSALKDIEVIIAGPSLDTINADHGELAQFGAYQVIEVGDLRSTGHGLSEAVKAATTPLVAYIEEHGFSQSNLAEVLIKEFYTHKRRVIGWGMKPANPGLVAWAHIYLQFGQVVAPMQAGPTKRIGGHHAAYERELLLSYGDDLEAALADESALHGHLVSRGIEIFMTGETVSGHGQVSDLRSLVVLEFLGQRSYATTRVRLMEWSMANRIVYTLGAPIIPFLRCIRSVHHIRRSGRGRQLLPQVIVPMLIAACAGACGEAVGYILGAGKDTLTRRLDIELDRFSYVNQKDRDLGYAQQTAHSDPEKS</sequence>
<dbReference type="AlphaFoldDB" id="A0A9X1FVP7"/>
<gene>
    <name evidence="2" type="ORF">KX928_14040</name>
</gene>
<dbReference type="RefSeq" id="WP_219503666.1">
    <property type="nucleotide sequence ID" value="NZ_JAHXDN010000003.1"/>
</dbReference>
<evidence type="ECO:0000256" key="1">
    <source>
        <dbReference type="SAM" id="Phobius"/>
    </source>
</evidence>
<name>A0A9X1FVP7_9RHOB</name>
<evidence type="ECO:0000313" key="3">
    <source>
        <dbReference type="Proteomes" id="UP001138661"/>
    </source>
</evidence>
<feature type="transmembrane region" description="Helical" evidence="1">
    <location>
        <begin position="273"/>
        <end position="294"/>
    </location>
</feature>
<reference evidence="2" key="1">
    <citation type="submission" date="2021-07" db="EMBL/GenBank/DDBJ databases">
        <title>Roseobacter insulae sp. nov., isolated from a tidal flat.</title>
        <authorList>
            <person name="Park S."/>
            <person name="Yoon J.-H."/>
        </authorList>
    </citation>
    <scope>NUCLEOTIDE SEQUENCE</scope>
    <source>
        <strain evidence="2">YSTF-M11</strain>
    </source>
</reference>
<evidence type="ECO:0000313" key="2">
    <source>
        <dbReference type="EMBL" id="MBW4708905.1"/>
    </source>
</evidence>
<comment type="caution">
    <text evidence="2">The sequence shown here is derived from an EMBL/GenBank/DDBJ whole genome shotgun (WGS) entry which is preliminary data.</text>
</comment>
<keyword evidence="1" id="KW-0812">Transmembrane</keyword>
<protein>
    <submittedName>
        <fullName evidence="2">Uncharacterized protein</fullName>
    </submittedName>
</protein>
<dbReference type="Proteomes" id="UP001138661">
    <property type="component" value="Unassembled WGS sequence"/>
</dbReference>
<accession>A0A9X1FVP7</accession>
<keyword evidence="3" id="KW-1185">Reference proteome</keyword>